<dbReference type="Proteomes" id="UP000320722">
    <property type="component" value="Chromosome"/>
</dbReference>
<dbReference type="SUPFAM" id="SSF47473">
    <property type="entry name" value="EF-hand"/>
    <property type="match status" value="2"/>
</dbReference>
<name>A0A517WK41_9PLAN</name>
<feature type="signal peptide" evidence="2">
    <location>
        <begin position="1"/>
        <end position="24"/>
    </location>
</feature>
<dbReference type="PROSITE" id="PS00018">
    <property type="entry name" value="EF_HAND_1"/>
    <property type="match status" value="4"/>
</dbReference>
<dbReference type="Gene3D" id="1.10.238.10">
    <property type="entry name" value="EF-hand"/>
    <property type="match status" value="1"/>
</dbReference>
<gene>
    <name evidence="4" type="ORF">V6x_53390</name>
</gene>
<sequence length="371" mass="40995" precursor="true">MFRFVRYFVPVVLLVTFSADLSYAQPGGDSRSRGFMSFLDRNRNGVIEPDEFDRMPGRFKEMLESAGVDTSRSMTAQEYERVMPRVMEQMRSRRGSFGGGDRGGSDDRSRSGFSRGSGGPGFGGSGFGGPPSSFSRSRGDDDDDRDDRSRGGFDRDSTRGRYGSFQSDRGRDEGNSRSRSSSSQKEPSKPVRTTVDLNSDFVPHDTDQDGQIGLYEWRKNNPGKLSEFFSMDLNGDGFLTPKEIQLSKAGTPQRSAASFMFALNSGQSGTSQPAPQESSASATPASVSKSAEQSAQTTAETKPVAPSSDPMVSQANYFFKLLDRDKDNSISAEEWKKSRSMRRMFEEASIDLTVTMSQEQFVKHYIAIKKN</sequence>
<feature type="region of interest" description="Disordered" evidence="1">
    <location>
        <begin position="264"/>
        <end position="310"/>
    </location>
</feature>
<dbReference type="EMBL" id="CP036347">
    <property type="protein sequence ID" value="QDU05599.1"/>
    <property type="molecule type" value="Genomic_DNA"/>
</dbReference>
<feature type="domain" description="EF-hand" evidence="3">
    <location>
        <begin position="27"/>
        <end position="62"/>
    </location>
</feature>
<feature type="compositionally biased region" description="Polar residues" evidence="1">
    <location>
        <begin position="287"/>
        <end position="300"/>
    </location>
</feature>
<proteinExistence type="predicted"/>
<feature type="compositionally biased region" description="Basic and acidic residues" evidence="1">
    <location>
        <begin position="146"/>
        <end position="159"/>
    </location>
</feature>
<evidence type="ECO:0000313" key="5">
    <source>
        <dbReference type="Proteomes" id="UP000320722"/>
    </source>
</evidence>
<feature type="chain" id="PRO_5021969051" evidence="2">
    <location>
        <begin position="25"/>
        <end position="371"/>
    </location>
</feature>
<dbReference type="InterPro" id="IPR018247">
    <property type="entry name" value="EF_Hand_1_Ca_BS"/>
</dbReference>
<reference evidence="4 5" key="1">
    <citation type="submission" date="2019-02" db="EMBL/GenBank/DDBJ databases">
        <title>Deep-cultivation of Planctomycetes and their phenomic and genomic characterization uncovers novel biology.</title>
        <authorList>
            <person name="Wiegand S."/>
            <person name="Jogler M."/>
            <person name="Boedeker C."/>
            <person name="Pinto D."/>
            <person name="Vollmers J."/>
            <person name="Rivas-Marin E."/>
            <person name="Kohn T."/>
            <person name="Peeters S.H."/>
            <person name="Heuer A."/>
            <person name="Rast P."/>
            <person name="Oberbeckmann S."/>
            <person name="Bunk B."/>
            <person name="Jeske O."/>
            <person name="Meyerdierks A."/>
            <person name="Storesund J.E."/>
            <person name="Kallscheuer N."/>
            <person name="Luecker S."/>
            <person name="Lage O.M."/>
            <person name="Pohl T."/>
            <person name="Merkel B.J."/>
            <person name="Hornburger P."/>
            <person name="Mueller R.-W."/>
            <person name="Bruemmer F."/>
            <person name="Labrenz M."/>
            <person name="Spormann A.M."/>
            <person name="Op den Camp H."/>
            <person name="Overmann J."/>
            <person name="Amann R."/>
            <person name="Jetten M.S.M."/>
            <person name="Mascher T."/>
            <person name="Medema M.H."/>
            <person name="Devos D.P."/>
            <person name="Kaster A.-K."/>
            <person name="Ovreas L."/>
            <person name="Rohde M."/>
            <person name="Galperin M.Y."/>
            <person name="Jogler C."/>
        </authorList>
    </citation>
    <scope>NUCLEOTIDE SEQUENCE [LARGE SCALE GENOMIC DNA]</scope>
    <source>
        <strain evidence="4 5">V6</strain>
    </source>
</reference>
<feature type="compositionally biased region" description="Low complexity" evidence="1">
    <location>
        <begin position="270"/>
        <end position="286"/>
    </location>
</feature>
<protein>
    <submittedName>
        <fullName evidence="4">EF hand</fullName>
    </submittedName>
</protein>
<evidence type="ECO:0000313" key="4">
    <source>
        <dbReference type="EMBL" id="QDU05599.1"/>
    </source>
</evidence>
<dbReference type="GO" id="GO:0005509">
    <property type="term" value="F:calcium ion binding"/>
    <property type="evidence" value="ECO:0007669"/>
    <property type="project" value="InterPro"/>
</dbReference>
<evidence type="ECO:0000259" key="3">
    <source>
        <dbReference type="PROSITE" id="PS50222"/>
    </source>
</evidence>
<organism evidence="4 5">
    <name type="scientific">Gimesia chilikensis</name>
    <dbReference type="NCBI Taxonomy" id="2605989"/>
    <lineage>
        <taxon>Bacteria</taxon>
        <taxon>Pseudomonadati</taxon>
        <taxon>Planctomycetota</taxon>
        <taxon>Planctomycetia</taxon>
        <taxon>Planctomycetales</taxon>
        <taxon>Planctomycetaceae</taxon>
        <taxon>Gimesia</taxon>
    </lineage>
</organism>
<feature type="domain" description="EF-hand" evidence="3">
    <location>
        <begin position="310"/>
        <end position="345"/>
    </location>
</feature>
<evidence type="ECO:0000256" key="1">
    <source>
        <dbReference type="SAM" id="MobiDB-lite"/>
    </source>
</evidence>
<dbReference type="AlphaFoldDB" id="A0A517WK41"/>
<dbReference type="InterPro" id="IPR002048">
    <property type="entry name" value="EF_hand_dom"/>
</dbReference>
<evidence type="ECO:0000256" key="2">
    <source>
        <dbReference type="SAM" id="SignalP"/>
    </source>
</evidence>
<keyword evidence="2" id="KW-0732">Signal</keyword>
<feature type="region of interest" description="Disordered" evidence="1">
    <location>
        <begin position="91"/>
        <end position="209"/>
    </location>
</feature>
<dbReference type="InterPro" id="IPR011992">
    <property type="entry name" value="EF-hand-dom_pair"/>
</dbReference>
<dbReference type="Pfam" id="PF13202">
    <property type="entry name" value="EF-hand_5"/>
    <property type="match status" value="3"/>
</dbReference>
<feature type="compositionally biased region" description="Gly residues" evidence="1">
    <location>
        <begin position="115"/>
        <end position="129"/>
    </location>
</feature>
<accession>A0A517WK41</accession>
<dbReference type="PROSITE" id="PS50222">
    <property type="entry name" value="EF_HAND_2"/>
    <property type="match status" value="2"/>
</dbReference>